<evidence type="ECO:0000256" key="3">
    <source>
        <dbReference type="ARBA" id="ARBA00022676"/>
    </source>
</evidence>
<proteinExistence type="predicted"/>
<dbReference type="InterPro" id="IPR036950">
    <property type="entry name" value="PBP_transglycosylase"/>
</dbReference>
<evidence type="ECO:0000256" key="6">
    <source>
        <dbReference type="ARBA" id="ARBA00023268"/>
    </source>
</evidence>
<dbReference type="EMBL" id="QXTG01000002">
    <property type="protein sequence ID" value="RIX27920.1"/>
    <property type="molecule type" value="Genomic_DNA"/>
</dbReference>
<accession>A0A3A1TVU2</accession>
<evidence type="ECO:0000313" key="13">
    <source>
        <dbReference type="Proteomes" id="UP000265742"/>
    </source>
</evidence>
<evidence type="ECO:0000256" key="9">
    <source>
        <dbReference type="SAM" id="MobiDB-lite"/>
    </source>
</evidence>
<dbReference type="GO" id="GO:0006508">
    <property type="term" value="P:proteolysis"/>
    <property type="evidence" value="ECO:0007669"/>
    <property type="project" value="UniProtKB-KW"/>
</dbReference>
<dbReference type="GO" id="GO:0009002">
    <property type="term" value="F:serine-type D-Ala-D-Ala carboxypeptidase activity"/>
    <property type="evidence" value="ECO:0007669"/>
    <property type="project" value="UniProtKB-EC"/>
</dbReference>
<dbReference type="SMART" id="SM00740">
    <property type="entry name" value="PASTA"/>
    <property type="match status" value="1"/>
</dbReference>
<dbReference type="SUPFAM" id="SSF56601">
    <property type="entry name" value="beta-lactamase/transpeptidase-like"/>
    <property type="match status" value="1"/>
</dbReference>
<dbReference type="PANTHER" id="PTHR32282">
    <property type="entry name" value="BINDING PROTEIN TRANSPEPTIDASE, PUTATIVE-RELATED"/>
    <property type="match status" value="1"/>
</dbReference>
<dbReference type="Pfam" id="PF03793">
    <property type="entry name" value="PASTA"/>
    <property type="match status" value="1"/>
</dbReference>
<keyword evidence="1" id="KW-0121">Carboxypeptidase</keyword>
<feature type="domain" description="PASTA" evidence="11">
    <location>
        <begin position="706"/>
        <end position="772"/>
    </location>
</feature>
<dbReference type="GO" id="GO:0030288">
    <property type="term" value="C:outer membrane-bounded periplasmic space"/>
    <property type="evidence" value="ECO:0007669"/>
    <property type="project" value="TreeGrafter"/>
</dbReference>
<keyword evidence="4" id="KW-0808">Transferase</keyword>
<evidence type="ECO:0000256" key="4">
    <source>
        <dbReference type="ARBA" id="ARBA00022679"/>
    </source>
</evidence>
<dbReference type="InterPro" id="IPR001264">
    <property type="entry name" value="Glyco_trans_51"/>
</dbReference>
<keyword evidence="13" id="KW-1185">Reference proteome</keyword>
<dbReference type="InterPro" id="IPR001460">
    <property type="entry name" value="PCN-bd_Tpept"/>
</dbReference>
<sequence>MLAIAVIAGVMVAVAVTPAIALTGTTAKNGISLFEDLPSDLKIAALDQKTEIYAKDGDKEVLLASFYAQNRQVVTWKQINQIAKNAAIAGEDVRYYDHGGVDPVGIVRATVANLAGKDLQGASTITQQYVKNVCVQEAENKATQKEVTAAYDVCTDPSVGRKLREARYAIALEKTYSKDQILLGYLNIAGFGGRVYGIESAAEYYFDTTAEKLTVAQAASLMATVNNPTYLRLDVKDNYARNKERRDYILGVELKNRLITKAQYDEAVATPIEPKITPTKTGCEAAGVAGFFCDYVYRTVLEDKAFGATPQARQANIERSGWKIYTTLDLAAEKKAKQAMSTYVPKSVATYNIGGAAVSVEVGTGRILTMVTNKDFSYTKGGTSSSINYTADYDLGRSGGWQPGSTFKVFTLLQWLKSGRTLNTTVDSNPGTVGDFTACGAPYKGPPYPFSNDTENEGGYQTVLEGTKQSINGTFVRMAQQLDLCDIKKLADDFGVVPIRGNSDPTGYASFIIGGSYTVSPVSIAAAYAGIANHGDYCSPIAIDKVVKPDGSELAAPKTECKQVVTPEVADAAVYALRGVFQGGTASGDNTADGLYEFGKTGTTDNAYDTWMTGTTSKVATSVWVGNNGTKKGSSLQSLRLTQFPDTTPCYVSGNGTAAVARHCVWKDIQTAVNKDYGGATSWTAPLPQYLYGGAPAADATPATPSTQTGSVPDVTGQPLEAAEQALVAAGYTWALNGTVGSSQPAGTVAQTSPAAGSQLPAGSQVTIQSSDGSG</sequence>
<comment type="catalytic activity">
    <reaction evidence="8">
        <text>[GlcNAc-(1-&gt;4)-Mur2Ac(oyl-L-Ala-gamma-D-Glu-L-Lys-D-Ala-D-Ala)](n)-di-trans,octa-cis-undecaprenyl diphosphate + beta-D-GlcNAc-(1-&gt;4)-Mur2Ac(oyl-L-Ala-gamma-D-Glu-L-Lys-D-Ala-D-Ala)-di-trans,octa-cis-undecaprenyl diphosphate = [GlcNAc-(1-&gt;4)-Mur2Ac(oyl-L-Ala-gamma-D-Glu-L-Lys-D-Ala-D-Ala)](n+1)-di-trans,octa-cis-undecaprenyl diphosphate + di-trans,octa-cis-undecaprenyl diphosphate + H(+)</text>
        <dbReference type="Rhea" id="RHEA:23708"/>
        <dbReference type="Rhea" id="RHEA-COMP:9602"/>
        <dbReference type="Rhea" id="RHEA-COMP:9603"/>
        <dbReference type="ChEBI" id="CHEBI:15378"/>
        <dbReference type="ChEBI" id="CHEBI:58405"/>
        <dbReference type="ChEBI" id="CHEBI:60033"/>
        <dbReference type="ChEBI" id="CHEBI:78435"/>
        <dbReference type="EC" id="2.4.99.28"/>
    </reaction>
</comment>
<evidence type="ECO:0000256" key="8">
    <source>
        <dbReference type="ARBA" id="ARBA00049902"/>
    </source>
</evidence>
<evidence type="ECO:0000313" key="12">
    <source>
        <dbReference type="EMBL" id="RIX27920.1"/>
    </source>
</evidence>
<evidence type="ECO:0000256" key="1">
    <source>
        <dbReference type="ARBA" id="ARBA00022645"/>
    </source>
</evidence>
<dbReference type="Gene3D" id="3.30.10.20">
    <property type="match status" value="1"/>
</dbReference>
<dbReference type="SUPFAM" id="SSF53955">
    <property type="entry name" value="Lysozyme-like"/>
    <property type="match status" value="1"/>
</dbReference>
<name>A0A3A1TVU2_9MICO</name>
<evidence type="ECO:0000256" key="7">
    <source>
        <dbReference type="ARBA" id="ARBA00034000"/>
    </source>
</evidence>
<dbReference type="Pfam" id="PF00912">
    <property type="entry name" value="Transgly"/>
    <property type="match status" value="1"/>
</dbReference>
<reference evidence="13" key="1">
    <citation type="submission" date="2018-09" db="EMBL/GenBank/DDBJ databases">
        <authorList>
            <person name="Kim I."/>
        </authorList>
    </citation>
    <scope>NUCLEOTIDE SEQUENCE [LARGE SCALE GENOMIC DNA]</scope>
    <source>
        <strain evidence="13">DD4a</strain>
    </source>
</reference>
<gene>
    <name evidence="12" type="ORF">D1781_10365</name>
</gene>
<keyword evidence="3" id="KW-0328">Glycosyltransferase</keyword>
<comment type="catalytic activity">
    <reaction evidence="7">
        <text>Preferential cleavage: (Ac)2-L-Lys-D-Ala-|-D-Ala. Also transpeptidation of peptidyl-alanyl moieties that are N-acyl substituents of D-alanine.</text>
        <dbReference type="EC" id="3.4.16.4"/>
    </reaction>
</comment>
<dbReference type="InterPro" id="IPR050396">
    <property type="entry name" value="Glycosyltr_51/Transpeptidase"/>
</dbReference>
<organism evidence="12 13">
    <name type="scientific">Amnibacterium setariae</name>
    <dbReference type="NCBI Taxonomy" id="2306585"/>
    <lineage>
        <taxon>Bacteria</taxon>
        <taxon>Bacillati</taxon>
        <taxon>Actinomycetota</taxon>
        <taxon>Actinomycetes</taxon>
        <taxon>Micrococcales</taxon>
        <taxon>Microbacteriaceae</taxon>
        <taxon>Amnibacterium</taxon>
    </lineage>
</organism>
<dbReference type="InterPro" id="IPR023346">
    <property type="entry name" value="Lysozyme-like_dom_sf"/>
</dbReference>
<feature type="region of interest" description="Disordered" evidence="9">
    <location>
        <begin position="743"/>
        <end position="775"/>
    </location>
</feature>
<dbReference type="PROSITE" id="PS51178">
    <property type="entry name" value="PASTA"/>
    <property type="match status" value="1"/>
</dbReference>
<evidence type="ECO:0000256" key="5">
    <source>
        <dbReference type="ARBA" id="ARBA00022801"/>
    </source>
</evidence>
<keyword evidence="10" id="KW-0732">Signal</keyword>
<evidence type="ECO:0000259" key="11">
    <source>
        <dbReference type="PROSITE" id="PS51178"/>
    </source>
</evidence>
<dbReference type="Proteomes" id="UP000265742">
    <property type="component" value="Unassembled WGS sequence"/>
</dbReference>
<dbReference type="GO" id="GO:0008955">
    <property type="term" value="F:peptidoglycan glycosyltransferase activity"/>
    <property type="evidence" value="ECO:0007669"/>
    <property type="project" value="UniProtKB-EC"/>
</dbReference>
<feature type="chain" id="PRO_5017359406" evidence="10">
    <location>
        <begin position="22"/>
        <end position="775"/>
    </location>
</feature>
<keyword evidence="2" id="KW-0645">Protease</keyword>
<dbReference type="AlphaFoldDB" id="A0A3A1TVU2"/>
<keyword evidence="5" id="KW-0378">Hydrolase</keyword>
<dbReference type="GO" id="GO:0009252">
    <property type="term" value="P:peptidoglycan biosynthetic process"/>
    <property type="evidence" value="ECO:0007669"/>
    <property type="project" value="TreeGrafter"/>
</dbReference>
<dbReference type="Gene3D" id="1.10.3810.10">
    <property type="entry name" value="Biosynthetic peptidoglycan transglycosylase-like"/>
    <property type="match status" value="1"/>
</dbReference>
<evidence type="ECO:0000256" key="2">
    <source>
        <dbReference type="ARBA" id="ARBA00022670"/>
    </source>
</evidence>
<dbReference type="Gene3D" id="3.40.710.10">
    <property type="entry name" value="DD-peptidase/beta-lactamase superfamily"/>
    <property type="match status" value="1"/>
</dbReference>
<feature type="signal peptide" evidence="10">
    <location>
        <begin position="1"/>
        <end position="21"/>
    </location>
</feature>
<dbReference type="InterPro" id="IPR012338">
    <property type="entry name" value="Beta-lactam/transpept-like"/>
</dbReference>
<dbReference type="PANTHER" id="PTHR32282:SF33">
    <property type="entry name" value="PEPTIDOGLYCAN GLYCOSYLTRANSFERASE"/>
    <property type="match status" value="1"/>
</dbReference>
<dbReference type="GO" id="GO:0008658">
    <property type="term" value="F:penicillin binding"/>
    <property type="evidence" value="ECO:0007669"/>
    <property type="project" value="InterPro"/>
</dbReference>
<keyword evidence="6" id="KW-0511">Multifunctional enzyme</keyword>
<dbReference type="InterPro" id="IPR005543">
    <property type="entry name" value="PASTA_dom"/>
</dbReference>
<evidence type="ECO:0000256" key="10">
    <source>
        <dbReference type="SAM" id="SignalP"/>
    </source>
</evidence>
<dbReference type="Pfam" id="PF00905">
    <property type="entry name" value="Transpeptidase"/>
    <property type="match status" value="1"/>
</dbReference>
<comment type="caution">
    <text evidence="12">The sequence shown here is derived from an EMBL/GenBank/DDBJ whole genome shotgun (WGS) entry which is preliminary data.</text>
</comment>
<protein>
    <submittedName>
        <fullName evidence="12">PASTA domain-containing protein</fullName>
    </submittedName>
</protein>
<dbReference type="CDD" id="cd06577">
    <property type="entry name" value="PASTA_pknB"/>
    <property type="match status" value="1"/>
</dbReference>